<proteinExistence type="predicted"/>
<dbReference type="Proteomes" id="UP001528920">
    <property type="component" value="Unassembled WGS sequence"/>
</dbReference>
<gene>
    <name evidence="2" type="ORF">L3049_04815</name>
</gene>
<protein>
    <submittedName>
        <fullName evidence="2">Uncharacterized protein</fullName>
    </submittedName>
</protein>
<feature type="transmembrane region" description="Helical" evidence="1">
    <location>
        <begin position="129"/>
        <end position="148"/>
    </location>
</feature>
<feature type="transmembrane region" description="Helical" evidence="1">
    <location>
        <begin position="103"/>
        <end position="123"/>
    </location>
</feature>
<name>A0ABT5VPH1_9BACT</name>
<evidence type="ECO:0000256" key="1">
    <source>
        <dbReference type="SAM" id="Phobius"/>
    </source>
</evidence>
<keyword evidence="1" id="KW-0472">Membrane</keyword>
<keyword evidence="3" id="KW-1185">Reference proteome</keyword>
<reference evidence="2 3" key="1">
    <citation type="submission" date="2022-01" db="EMBL/GenBank/DDBJ databases">
        <title>Labilibaculum sp. nov, a marine bacterium isolated from Antarctica.</title>
        <authorList>
            <person name="Dai W."/>
        </authorList>
    </citation>
    <scope>NUCLEOTIDE SEQUENCE [LARGE SCALE GENOMIC DNA]</scope>
    <source>
        <strain evidence="2 3">DW002</strain>
    </source>
</reference>
<evidence type="ECO:0000313" key="2">
    <source>
        <dbReference type="EMBL" id="MDE5417323.1"/>
    </source>
</evidence>
<evidence type="ECO:0000313" key="3">
    <source>
        <dbReference type="Proteomes" id="UP001528920"/>
    </source>
</evidence>
<dbReference type="RefSeq" id="WP_275108662.1">
    <property type="nucleotide sequence ID" value="NZ_JAKJSC010000001.1"/>
</dbReference>
<keyword evidence="1" id="KW-0812">Transmembrane</keyword>
<organism evidence="2 3">
    <name type="scientific">Paralabilibaculum antarcticum</name>
    <dbReference type="NCBI Taxonomy" id="2912572"/>
    <lineage>
        <taxon>Bacteria</taxon>
        <taxon>Pseudomonadati</taxon>
        <taxon>Bacteroidota</taxon>
        <taxon>Bacteroidia</taxon>
        <taxon>Marinilabiliales</taxon>
        <taxon>Marinifilaceae</taxon>
        <taxon>Paralabilibaculum</taxon>
    </lineage>
</organism>
<comment type="caution">
    <text evidence="2">The sequence shown here is derived from an EMBL/GenBank/DDBJ whole genome shotgun (WGS) entry which is preliminary data.</text>
</comment>
<keyword evidence="1" id="KW-1133">Transmembrane helix</keyword>
<sequence>MNEHLNFCNVCKHRQRNTRFGIVCGLNESIPTFVDKCINYQYDKDVFEKLVIDQKEFYNKILGRKLNFSNNHLDIRITRRQLNNSIQNISQLPPSIDIYSSKLINGILGIIGIGASIFIGSKIELVIENWFRAVIPIAMFLGGCFFLYQSSGVKIPILTLNDEGIIYKKKLIEWSNIVLISFQKEWKEDDSRNSVTNLVIDTLIGKEKIQVGLWNVEEPELGHYLELFKEKHKRQK</sequence>
<dbReference type="EMBL" id="JAKJSC010000001">
    <property type="protein sequence ID" value="MDE5417323.1"/>
    <property type="molecule type" value="Genomic_DNA"/>
</dbReference>
<accession>A0ABT5VPH1</accession>